<dbReference type="Proteomes" id="UP001221217">
    <property type="component" value="Unassembled WGS sequence"/>
</dbReference>
<dbReference type="InterPro" id="IPR050153">
    <property type="entry name" value="Metal_Ion_Import_ABC"/>
</dbReference>
<dbReference type="GO" id="GO:0005524">
    <property type="term" value="F:ATP binding"/>
    <property type="evidence" value="ECO:0007669"/>
    <property type="project" value="UniProtKB-KW"/>
</dbReference>
<proteinExistence type="predicted"/>
<evidence type="ECO:0000256" key="2">
    <source>
        <dbReference type="ARBA" id="ARBA00022741"/>
    </source>
</evidence>
<dbReference type="PANTHER" id="PTHR42734">
    <property type="entry name" value="METAL TRANSPORT SYSTEM ATP-BINDING PROTEIN TM_0124-RELATED"/>
    <property type="match status" value="1"/>
</dbReference>
<accession>A0AAJ1IEM1</accession>
<evidence type="ECO:0000256" key="3">
    <source>
        <dbReference type="ARBA" id="ARBA00022840"/>
    </source>
</evidence>
<dbReference type="SUPFAM" id="SSF52540">
    <property type="entry name" value="P-loop containing nucleoside triphosphate hydrolases"/>
    <property type="match status" value="1"/>
</dbReference>
<evidence type="ECO:0000256" key="1">
    <source>
        <dbReference type="ARBA" id="ARBA00022448"/>
    </source>
</evidence>
<dbReference type="PROSITE" id="PS00211">
    <property type="entry name" value="ABC_TRANSPORTER_1"/>
    <property type="match status" value="1"/>
</dbReference>
<dbReference type="PROSITE" id="PS50893">
    <property type="entry name" value="ABC_TRANSPORTER_2"/>
    <property type="match status" value="1"/>
</dbReference>
<dbReference type="EMBL" id="JAQQAL010000012">
    <property type="protein sequence ID" value="MDC7226512.1"/>
    <property type="molecule type" value="Genomic_DNA"/>
</dbReference>
<comment type="caution">
    <text evidence="5">The sequence shown here is derived from an EMBL/GenBank/DDBJ whole genome shotgun (WGS) entry which is preliminary data.</text>
</comment>
<name>A0AAJ1IEM1_9SPIO</name>
<dbReference type="PANTHER" id="PTHR42734:SF19">
    <property type="entry name" value="IRON COMPOUNDS ABC TRANSPORTER, ATP-BINDING PROTEIN"/>
    <property type="match status" value="1"/>
</dbReference>
<dbReference type="CDD" id="cd03214">
    <property type="entry name" value="ABC_Iron-Siderophores_B12_Hemin"/>
    <property type="match status" value="1"/>
</dbReference>
<dbReference type="AlphaFoldDB" id="A0AAJ1IEM1"/>
<dbReference type="FunFam" id="3.40.50.300:FF:000134">
    <property type="entry name" value="Iron-enterobactin ABC transporter ATP-binding protein"/>
    <property type="match status" value="1"/>
</dbReference>
<reference evidence="5 6" key="1">
    <citation type="submission" date="2022-12" db="EMBL/GenBank/DDBJ databases">
        <title>Metagenome assembled genome from gulf of manar.</title>
        <authorList>
            <person name="Kohli P."/>
            <person name="Pk S."/>
            <person name="Venkata Ramana C."/>
            <person name="Sasikala C."/>
        </authorList>
    </citation>
    <scope>NUCLEOTIDE SEQUENCE [LARGE SCALE GENOMIC DNA]</scope>
    <source>
        <strain evidence="5">JB008</strain>
    </source>
</reference>
<dbReference type="InterPro" id="IPR017871">
    <property type="entry name" value="ABC_transporter-like_CS"/>
</dbReference>
<keyword evidence="3 5" id="KW-0067">ATP-binding</keyword>
<dbReference type="InterPro" id="IPR003593">
    <property type="entry name" value="AAA+_ATPase"/>
</dbReference>
<feature type="domain" description="ABC transporter" evidence="4">
    <location>
        <begin position="6"/>
        <end position="247"/>
    </location>
</feature>
<dbReference type="InterPro" id="IPR003439">
    <property type="entry name" value="ABC_transporter-like_ATP-bd"/>
</dbReference>
<gene>
    <name evidence="5" type="ORF">PQJ61_07085</name>
</gene>
<sequence length="272" mass="29573">MSSALIQARDIVFGYEGLPVLKNVSLTINHGEVFCLLGPNGSGKTTLLDCFLGLNKPESGSITVNGKNLADLHPTETAQLLAYIPQSHQKNFPFTVFDVVLMGRTSYTGFFDSPDANDRKIASDVLENMGLAHLSDRDYTRLSGGESQLVLIARALAQEAPILVMDEPSSHLDFRNEMHLLEMIINIISKGSRSVVLTTHSPYLAFFLENRGIPVRAGLLENGKLTETGCPSSVLNPENMARAFNVNTAMISHSSESGELKSLIPINAIKES</sequence>
<organism evidence="5 6">
    <name type="scientific">Candidatus Thalassospirochaeta sargassi</name>
    <dbReference type="NCBI Taxonomy" id="3119039"/>
    <lineage>
        <taxon>Bacteria</taxon>
        <taxon>Pseudomonadati</taxon>
        <taxon>Spirochaetota</taxon>
        <taxon>Spirochaetia</taxon>
        <taxon>Spirochaetales</taxon>
        <taxon>Spirochaetaceae</taxon>
        <taxon>Candidatus Thalassospirochaeta</taxon>
    </lineage>
</organism>
<dbReference type="Pfam" id="PF00005">
    <property type="entry name" value="ABC_tran"/>
    <property type="match status" value="1"/>
</dbReference>
<evidence type="ECO:0000259" key="4">
    <source>
        <dbReference type="PROSITE" id="PS50893"/>
    </source>
</evidence>
<evidence type="ECO:0000313" key="6">
    <source>
        <dbReference type="Proteomes" id="UP001221217"/>
    </source>
</evidence>
<dbReference type="GO" id="GO:0016887">
    <property type="term" value="F:ATP hydrolysis activity"/>
    <property type="evidence" value="ECO:0007669"/>
    <property type="project" value="InterPro"/>
</dbReference>
<dbReference type="Gene3D" id="3.40.50.300">
    <property type="entry name" value="P-loop containing nucleotide triphosphate hydrolases"/>
    <property type="match status" value="1"/>
</dbReference>
<evidence type="ECO:0000313" key="5">
    <source>
        <dbReference type="EMBL" id="MDC7226512.1"/>
    </source>
</evidence>
<protein>
    <submittedName>
        <fullName evidence="5">ABC transporter ATP-binding protein</fullName>
    </submittedName>
</protein>
<keyword evidence="2" id="KW-0547">Nucleotide-binding</keyword>
<dbReference type="SMART" id="SM00382">
    <property type="entry name" value="AAA"/>
    <property type="match status" value="1"/>
</dbReference>
<dbReference type="InterPro" id="IPR027417">
    <property type="entry name" value="P-loop_NTPase"/>
</dbReference>
<keyword evidence="1" id="KW-0813">Transport</keyword>